<dbReference type="PANTHER" id="PTHR21421">
    <property type="entry name" value="GUSTATORY RECEPTOR"/>
    <property type="match status" value="1"/>
</dbReference>
<organism evidence="9">
    <name type="scientific">Diabrotica virgifera virgifera</name>
    <name type="common">western corn rootworm</name>
    <dbReference type="NCBI Taxonomy" id="50390"/>
    <lineage>
        <taxon>Eukaryota</taxon>
        <taxon>Metazoa</taxon>
        <taxon>Ecdysozoa</taxon>
        <taxon>Arthropoda</taxon>
        <taxon>Hexapoda</taxon>
        <taxon>Insecta</taxon>
        <taxon>Pterygota</taxon>
        <taxon>Neoptera</taxon>
        <taxon>Endopterygota</taxon>
        <taxon>Coleoptera</taxon>
        <taxon>Polyphaga</taxon>
        <taxon>Cucujiformia</taxon>
        <taxon>Chrysomeloidea</taxon>
        <taxon>Chrysomelidae</taxon>
        <taxon>Galerucinae</taxon>
        <taxon>Diabroticina</taxon>
        <taxon>Diabroticites</taxon>
        <taxon>Diabrotica</taxon>
    </lineage>
</organism>
<evidence type="ECO:0000256" key="8">
    <source>
        <dbReference type="SAM" id="Phobius"/>
    </source>
</evidence>
<evidence type="ECO:0000256" key="4">
    <source>
        <dbReference type="ARBA" id="ARBA00022692"/>
    </source>
</evidence>
<dbReference type="RefSeq" id="XP_028150011.1">
    <property type="nucleotide sequence ID" value="XM_028294210.1"/>
</dbReference>
<evidence type="ECO:0000256" key="3">
    <source>
        <dbReference type="ARBA" id="ARBA00022475"/>
    </source>
</evidence>
<dbReference type="PANTHER" id="PTHR21421:SF29">
    <property type="entry name" value="GUSTATORY RECEPTOR 5A FOR TREHALOSE-RELATED"/>
    <property type="match status" value="1"/>
</dbReference>
<dbReference type="GO" id="GO:0050916">
    <property type="term" value="P:sensory perception of sweet taste"/>
    <property type="evidence" value="ECO:0007669"/>
    <property type="project" value="UniProtKB-ARBA"/>
</dbReference>
<feature type="transmembrane region" description="Helical" evidence="8">
    <location>
        <begin position="171"/>
        <end position="195"/>
    </location>
</feature>
<keyword evidence="7" id="KW-0675">Receptor</keyword>
<name>A0A6P7GJB2_DIAVI</name>
<feature type="transmembrane region" description="Helical" evidence="8">
    <location>
        <begin position="240"/>
        <end position="260"/>
    </location>
</feature>
<evidence type="ECO:0000256" key="6">
    <source>
        <dbReference type="ARBA" id="ARBA00023136"/>
    </source>
</evidence>
<keyword evidence="6 8" id="KW-0472">Membrane</keyword>
<dbReference type="AlphaFoldDB" id="A0A6P7GJB2"/>
<feature type="transmembrane region" description="Helical" evidence="8">
    <location>
        <begin position="51"/>
        <end position="74"/>
    </location>
</feature>
<dbReference type="GO" id="GO:0008527">
    <property type="term" value="F:taste receptor activity"/>
    <property type="evidence" value="ECO:0007669"/>
    <property type="project" value="InterPro"/>
</dbReference>
<keyword evidence="5 8" id="KW-1133">Transmembrane helix</keyword>
<evidence type="ECO:0000256" key="2">
    <source>
        <dbReference type="ARBA" id="ARBA00005327"/>
    </source>
</evidence>
<dbReference type="InterPro" id="IPR009318">
    <property type="entry name" value="Gustatory_rcpt"/>
</dbReference>
<evidence type="ECO:0000256" key="1">
    <source>
        <dbReference type="ARBA" id="ARBA00004651"/>
    </source>
</evidence>
<feature type="non-terminal residue" evidence="9">
    <location>
        <position position="263"/>
    </location>
</feature>
<dbReference type="Pfam" id="PF06151">
    <property type="entry name" value="Trehalose_recp"/>
    <property type="match status" value="3"/>
</dbReference>
<evidence type="ECO:0000256" key="7">
    <source>
        <dbReference type="ARBA" id="ARBA00023170"/>
    </source>
</evidence>
<keyword evidence="3" id="KW-1003">Cell membrane</keyword>
<evidence type="ECO:0000313" key="9">
    <source>
        <dbReference type="RefSeq" id="XP_028150011.1"/>
    </source>
</evidence>
<dbReference type="InParanoid" id="A0A6P7GJB2"/>
<reference evidence="9" key="1">
    <citation type="submission" date="2025-08" db="UniProtKB">
        <authorList>
            <consortium name="RefSeq"/>
        </authorList>
    </citation>
    <scope>IDENTIFICATION</scope>
    <source>
        <tissue evidence="9">Whole insect</tissue>
    </source>
</reference>
<feature type="transmembrane region" description="Helical" evidence="8">
    <location>
        <begin position="129"/>
        <end position="151"/>
    </location>
</feature>
<evidence type="ECO:0000256" key="5">
    <source>
        <dbReference type="ARBA" id="ARBA00022989"/>
    </source>
</evidence>
<proteinExistence type="inferred from homology"/>
<protein>
    <submittedName>
        <fullName evidence="9">Gustatory receptor for sugar taste 64e-like</fullName>
    </submittedName>
</protein>
<gene>
    <name evidence="9" type="primary">LOC114343393</name>
</gene>
<sequence length="263" mass="30096">MSERRQEHNFLIKSNTFHDNIKFFLSIAQAFGVMPLHNVNKTWDRVYFKWASIRVVYSIINAVGALLSSGFWLAKFGADGIVVDKTGELVIGGDIPTNFCIAQAFGVMPLHNVNKTWDRVYFKWASIRVVYSIINAVGALLSSGFWLAKFGADGIVVDKTGPNLHSSNNVLLTNVLSTFTWIFTDVFISLISIALTAKFRRLVSKIQNNVIMHRHRVFWKEFREDYQKLYLLSKLIDKNISSLVLISYMHNIFFLCLQLYNSL</sequence>
<keyword evidence="4 8" id="KW-0812">Transmembrane</keyword>
<accession>A0A6P7GJB2</accession>
<comment type="subcellular location">
    <subcellularLocation>
        <location evidence="1">Cell membrane</location>
        <topology evidence="1">Multi-pass membrane protein</topology>
    </subcellularLocation>
</comment>
<dbReference type="GO" id="GO:0005886">
    <property type="term" value="C:plasma membrane"/>
    <property type="evidence" value="ECO:0007669"/>
    <property type="project" value="UniProtKB-SubCell"/>
</dbReference>
<comment type="similarity">
    <text evidence="2">Belongs to the insect chemoreceptor superfamily. Gustatory receptor (GR) family. Gr5a subfamily.</text>
</comment>